<dbReference type="InterPro" id="IPR012967">
    <property type="entry name" value="COMT_dimerisation"/>
</dbReference>
<dbReference type="OrthoDB" id="4145676at2"/>
<dbReference type="Pfam" id="PF00891">
    <property type="entry name" value="Methyltransf_2"/>
    <property type="match status" value="1"/>
</dbReference>
<evidence type="ECO:0000256" key="4">
    <source>
        <dbReference type="PIRSR" id="PIRSR005739-1"/>
    </source>
</evidence>
<dbReference type="PROSITE" id="PS51683">
    <property type="entry name" value="SAM_OMT_II"/>
    <property type="match status" value="1"/>
</dbReference>
<protein>
    <submittedName>
        <fullName evidence="7">SAM-dependent methyltransferase</fullName>
    </submittedName>
</protein>
<reference evidence="7 8" key="1">
    <citation type="submission" date="2018-12" db="EMBL/GenBank/DDBJ databases">
        <title>Complete genome sequence of Streptomyces ficellus NRRL8067, the producer of ficellomycin, feldamycin and nojirimycin.</title>
        <authorList>
            <person name="Zhang H."/>
            <person name="Yue R."/>
            <person name="Liu Y."/>
            <person name="Li M."/>
            <person name="Mu H."/>
            <person name="Zhang J."/>
        </authorList>
    </citation>
    <scope>NUCLEOTIDE SEQUENCE [LARGE SCALE GENOMIC DNA]</scope>
    <source>
        <strain evidence="7 8">NRRL 8067</strain>
    </source>
</reference>
<dbReference type="InterPro" id="IPR016461">
    <property type="entry name" value="COMT-like"/>
</dbReference>
<dbReference type="Proteomes" id="UP000422572">
    <property type="component" value="Chromosome"/>
</dbReference>
<dbReference type="InterPro" id="IPR001077">
    <property type="entry name" value="COMT_C"/>
</dbReference>
<evidence type="ECO:0000313" key="8">
    <source>
        <dbReference type="Proteomes" id="UP000422572"/>
    </source>
</evidence>
<dbReference type="KEGG" id="sfic:EIZ62_04105"/>
<feature type="active site" description="Proton acceptor" evidence="4">
    <location>
        <position position="249"/>
    </location>
</feature>
<keyword evidence="1 7" id="KW-0489">Methyltransferase</keyword>
<dbReference type="PANTHER" id="PTHR43712">
    <property type="entry name" value="PUTATIVE (AFU_ORTHOLOGUE AFUA_4G14580)-RELATED"/>
    <property type="match status" value="1"/>
</dbReference>
<organism evidence="7 8">
    <name type="scientific">Streptomyces ficellus</name>
    <dbReference type="NCBI Taxonomy" id="1977088"/>
    <lineage>
        <taxon>Bacteria</taxon>
        <taxon>Bacillati</taxon>
        <taxon>Actinomycetota</taxon>
        <taxon>Actinomycetes</taxon>
        <taxon>Kitasatosporales</taxon>
        <taxon>Streptomycetaceae</taxon>
        <taxon>Streptomyces</taxon>
    </lineage>
</organism>
<dbReference type="AlphaFoldDB" id="A0A6I6F3V6"/>
<dbReference type="PANTHER" id="PTHR43712:SF2">
    <property type="entry name" value="O-METHYLTRANSFERASE CICE"/>
    <property type="match status" value="1"/>
</dbReference>
<dbReference type="Gene3D" id="1.10.10.10">
    <property type="entry name" value="Winged helix-like DNA-binding domain superfamily/Winged helix DNA-binding domain"/>
    <property type="match status" value="1"/>
</dbReference>
<evidence type="ECO:0000256" key="2">
    <source>
        <dbReference type="ARBA" id="ARBA00022679"/>
    </source>
</evidence>
<sequence length="340" mass="37230">MAATESDRTELAAELTVHMTGFLYSASLYTAAEAKIADHLADGPRTPAELGELSGLHGPYVRRLLRYLATREVFREDEEGRFHLTPMAELLRTGVPNSVRDSFLMLGNELFWKPIGKLNETVRKGSTIFDELYGAPFFEWLGSHPEEATIFNAGTAAFSGQFTDLVADTYPFPEGARVVDVGGGRGGLLLSVLSKHPTVTGTLYDQESVLRENLLDEPQVAGRWKTEPGNFFESVPGGGDIYILKSILHDWSDENGLRILKATREGMPKGAKLLVVDAVIPEGNDPHVSKTIDMMMMTVFNGKERTLPEFKEILGAAGFTVTKVLETVDPVVSVIEAIAD</sequence>
<dbReference type="InterPro" id="IPR029063">
    <property type="entry name" value="SAM-dependent_MTases_sf"/>
</dbReference>
<keyword evidence="2 7" id="KW-0808">Transferase</keyword>
<dbReference type="RefSeq" id="WP_156691339.1">
    <property type="nucleotide sequence ID" value="NZ_CP034279.1"/>
</dbReference>
<dbReference type="InterPro" id="IPR036388">
    <property type="entry name" value="WH-like_DNA-bd_sf"/>
</dbReference>
<dbReference type="GO" id="GO:0046983">
    <property type="term" value="F:protein dimerization activity"/>
    <property type="evidence" value="ECO:0007669"/>
    <property type="project" value="InterPro"/>
</dbReference>
<dbReference type="PIRSF" id="PIRSF005739">
    <property type="entry name" value="O-mtase"/>
    <property type="match status" value="1"/>
</dbReference>
<proteinExistence type="predicted"/>
<dbReference type="Pfam" id="PF08100">
    <property type="entry name" value="Dimerisation"/>
    <property type="match status" value="1"/>
</dbReference>
<evidence type="ECO:0000259" key="5">
    <source>
        <dbReference type="Pfam" id="PF00891"/>
    </source>
</evidence>
<name>A0A6I6F3V6_9ACTN</name>
<evidence type="ECO:0000256" key="3">
    <source>
        <dbReference type="ARBA" id="ARBA00022691"/>
    </source>
</evidence>
<dbReference type="GO" id="GO:0008171">
    <property type="term" value="F:O-methyltransferase activity"/>
    <property type="evidence" value="ECO:0007669"/>
    <property type="project" value="InterPro"/>
</dbReference>
<evidence type="ECO:0000256" key="1">
    <source>
        <dbReference type="ARBA" id="ARBA00022603"/>
    </source>
</evidence>
<keyword evidence="3" id="KW-0949">S-adenosyl-L-methionine</keyword>
<dbReference type="GO" id="GO:0032259">
    <property type="term" value="P:methylation"/>
    <property type="evidence" value="ECO:0007669"/>
    <property type="project" value="UniProtKB-KW"/>
</dbReference>
<gene>
    <name evidence="7" type="ORF">EIZ62_04105</name>
</gene>
<evidence type="ECO:0000259" key="6">
    <source>
        <dbReference type="Pfam" id="PF08100"/>
    </source>
</evidence>
<dbReference type="InterPro" id="IPR036390">
    <property type="entry name" value="WH_DNA-bd_sf"/>
</dbReference>
<evidence type="ECO:0000313" key="7">
    <source>
        <dbReference type="EMBL" id="QGV77521.1"/>
    </source>
</evidence>
<accession>A0A6I6F3V6</accession>
<keyword evidence="8" id="KW-1185">Reference proteome</keyword>
<feature type="domain" description="O-methyltransferase dimerisation" evidence="6">
    <location>
        <begin position="18"/>
        <end position="91"/>
    </location>
</feature>
<feature type="domain" description="O-methyltransferase C-terminal" evidence="5">
    <location>
        <begin position="117"/>
        <end position="319"/>
    </location>
</feature>
<dbReference type="EMBL" id="CP034279">
    <property type="protein sequence ID" value="QGV77521.1"/>
    <property type="molecule type" value="Genomic_DNA"/>
</dbReference>
<dbReference type="SUPFAM" id="SSF53335">
    <property type="entry name" value="S-adenosyl-L-methionine-dependent methyltransferases"/>
    <property type="match status" value="1"/>
</dbReference>
<dbReference type="Gene3D" id="3.40.50.150">
    <property type="entry name" value="Vaccinia Virus protein VP39"/>
    <property type="match status" value="1"/>
</dbReference>
<dbReference type="SUPFAM" id="SSF46785">
    <property type="entry name" value="Winged helix' DNA-binding domain"/>
    <property type="match status" value="1"/>
</dbReference>